<gene>
    <name evidence="10" type="primary">LOC101855231</name>
</gene>
<evidence type="ECO:0000256" key="1">
    <source>
        <dbReference type="ARBA" id="ARBA00007633"/>
    </source>
</evidence>
<evidence type="ECO:0000259" key="7">
    <source>
        <dbReference type="Pfam" id="PF07773"/>
    </source>
</evidence>
<dbReference type="InterPro" id="IPR057724">
    <property type="entry name" value="TCTN1-3_N"/>
</dbReference>
<evidence type="ECO:0000256" key="4">
    <source>
        <dbReference type="ARBA" id="ARBA00023180"/>
    </source>
</evidence>
<feature type="domain" description="Tectonic-1-3" evidence="7">
    <location>
        <begin position="553"/>
        <end position="784"/>
    </location>
</feature>
<dbReference type="Pfam" id="PF25752">
    <property type="entry name" value="DUF1619_N"/>
    <property type="match status" value="1"/>
</dbReference>
<reference evidence="10" key="1">
    <citation type="submission" date="2025-08" db="UniProtKB">
        <authorList>
            <consortium name="RefSeq"/>
        </authorList>
    </citation>
    <scope>IDENTIFICATION</scope>
</reference>
<evidence type="ECO:0000256" key="3">
    <source>
        <dbReference type="ARBA" id="ARBA00022794"/>
    </source>
</evidence>
<evidence type="ECO:0000313" key="10">
    <source>
        <dbReference type="RefSeq" id="XP_005091574.2"/>
    </source>
</evidence>
<dbReference type="Pfam" id="PF07773">
    <property type="entry name" value="TCTN_DUF1619"/>
    <property type="match status" value="2"/>
</dbReference>
<keyword evidence="4" id="KW-0325">Glycoprotein</keyword>
<dbReference type="InterPro" id="IPR011677">
    <property type="entry name" value="TCTN1-3_dom"/>
</dbReference>
<organism evidence="9 10">
    <name type="scientific">Aplysia californica</name>
    <name type="common">California sea hare</name>
    <dbReference type="NCBI Taxonomy" id="6500"/>
    <lineage>
        <taxon>Eukaryota</taxon>
        <taxon>Metazoa</taxon>
        <taxon>Spiralia</taxon>
        <taxon>Lophotrochozoa</taxon>
        <taxon>Mollusca</taxon>
        <taxon>Gastropoda</taxon>
        <taxon>Heterobranchia</taxon>
        <taxon>Euthyneura</taxon>
        <taxon>Tectipleura</taxon>
        <taxon>Aplysiida</taxon>
        <taxon>Aplysioidea</taxon>
        <taxon>Aplysiidae</taxon>
        <taxon>Aplysia</taxon>
    </lineage>
</organism>
<keyword evidence="5" id="KW-0812">Transmembrane</keyword>
<keyword evidence="3" id="KW-0970">Cilium biogenesis/degradation</keyword>
<proteinExistence type="inferred from homology"/>
<dbReference type="PANTHER" id="PTHR14611">
    <property type="entry name" value="TECTONIC FAMILY MEMBER"/>
    <property type="match status" value="1"/>
</dbReference>
<feature type="chain" id="PRO_5045824782" evidence="6">
    <location>
        <begin position="23"/>
        <end position="1120"/>
    </location>
</feature>
<feature type="signal peptide" evidence="6">
    <location>
        <begin position="1"/>
        <end position="22"/>
    </location>
</feature>
<evidence type="ECO:0000256" key="6">
    <source>
        <dbReference type="SAM" id="SignalP"/>
    </source>
</evidence>
<accession>A0ABM0JE30</accession>
<keyword evidence="5" id="KW-0472">Membrane</keyword>
<dbReference type="Proteomes" id="UP000694888">
    <property type="component" value="Unplaced"/>
</dbReference>
<name>A0ABM0JE30_APLCA</name>
<keyword evidence="9" id="KW-1185">Reference proteome</keyword>
<evidence type="ECO:0000256" key="5">
    <source>
        <dbReference type="SAM" id="Phobius"/>
    </source>
</evidence>
<keyword evidence="5" id="KW-1133">Transmembrane helix</keyword>
<protein>
    <submittedName>
        <fullName evidence="10">Uncharacterized protein LOC101855231</fullName>
    </submittedName>
</protein>
<evidence type="ECO:0000256" key="2">
    <source>
        <dbReference type="ARBA" id="ARBA00022729"/>
    </source>
</evidence>
<keyword evidence="2 6" id="KW-0732">Signal</keyword>
<evidence type="ECO:0000259" key="8">
    <source>
        <dbReference type="Pfam" id="PF25752"/>
    </source>
</evidence>
<dbReference type="RefSeq" id="XP_005091574.2">
    <property type="nucleotide sequence ID" value="XM_005091517.3"/>
</dbReference>
<feature type="domain" description="Tectonic-1-3 N-terminal" evidence="8">
    <location>
        <begin position="429"/>
        <end position="471"/>
    </location>
</feature>
<comment type="similarity">
    <text evidence="1">Belongs to the tectonic family.</text>
</comment>
<feature type="domain" description="Tectonic-1-3" evidence="7">
    <location>
        <begin position="812"/>
        <end position="998"/>
    </location>
</feature>
<sequence length="1120" mass="120242">MAGQRCFFVVVSFFFLMEFCCGQNPDIGRVFIGDISDAGSPSVSAYSFGFYERTGQSLPIYALVFREGNPAVIGEKTEDITVTCTVSDTSSGFSAVQILDVTLSAAVNVTNIPLTLGASGRSVTVQCSGQSTAVNASCPVSLGGSQFCPETSASNTVSVVIRPQATISLCEPEITVSNEVPGATYTFPIRLSEEVVQPTDIDCTVSGGLGLNILSQTVQPRNISVEMRYTVNNPTTGNSATVTCSAQSRTGNQFTSLGSSGPLSSALFKLRTNTFSFEPRWSAVYNMSFTSLLTLSSPVTSGSVQVACRASVVASLDDAEAEIGSPDCSFSPSSTDPASSWAVVDSVFDIPSLSNPAQTSYKPVTAQRLSAPVDTRIEVVVTTCCVQSSSSNSQYQGQSAVAVAVANLKPLACKNCNATDGISQTLLNPGYVEVAPCPCDLTKAACDFNCCCDEDCNAAERDRFSECLPGLEGGQGADPARYSCSSKAFDLPDWQPLTCVFYENNAYLGLFYANVQKLSSLEQVQFEASSKYKGRFSLSETESRYENKDTTTASYSYGVSVSTLRADQLTTGRLALSQGGPGGFCNPLSPVQFLVDSEAVCAVTLTQGQCVSNTVFSGNVYAVSSAIQGCSQSFKVTSTFQGTNLAPADVRYYCATDVSGYLSSTPGTTISDLDPQVSSNFPADLSGLQCNDGCSEAACWQYNTGRSSSDVSLLPGQCSWDSGFTPPLMPAMNGATCENVVLEVRYNFEWSGSEITKLTADVILGNIPNVGAGDVSLMQKFSVNWQAKPNASLSLSDNYQQTLEPYARSGTGGYELGESLPSGCAEYNSTTGQFQQVDTRTEKQMAIWKPGTDGLCANAERETLTFGDDAESSCILQLNFDYLNNSCEELRELITNHLNVLMASSVIGKTGYNDLTSEDMWIPVLRQNLSEVFLMATGDISSNTSSLNESEPLFSWAERIPGICLVPSGAELIVLYAQTGARDYYPRLEVLGAYINYTVSNWTMNCAGANSQRCSPGSTFTQNFFVSSSVRFVKVPPVPPAPRIRFYTKFDLDNCDSDSCYRFFTDFVSDVCYYDTCWQELAYPLTEAYHGESRHYTLPFFLLTVLGVIGYVAVTKPGWS</sequence>
<dbReference type="PANTHER" id="PTHR14611:SF6">
    <property type="entry name" value="TECTONIC-2"/>
    <property type="match status" value="1"/>
</dbReference>
<dbReference type="InterPro" id="IPR040354">
    <property type="entry name" value="TCTN1-3"/>
</dbReference>
<feature type="transmembrane region" description="Helical" evidence="5">
    <location>
        <begin position="1096"/>
        <end position="1114"/>
    </location>
</feature>
<evidence type="ECO:0000313" key="9">
    <source>
        <dbReference type="Proteomes" id="UP000694888"/>
    </source>
</evidence>
<dbReference type="GeneID" id="101855231"/>